<reference evidence="1" key="1">
    <citation type="submission" date="2021-12" db="EMBL/GenBank/DDBJ databases">
        <title>Novel species in genus Dyadobacter.</title>
        <authorList>
            <person name="Ma C."/>
        </authorList>
    </citation>
    <scope>NUCLEOTIDE SEQUENCE</scope>
    <source>
        <strain evidence="1">LJ419</strain>
    </source>
</reference>
<accession>A0A9X1PNZ7</accession>
<proteinExistence type="predicted"/>
<dbReference type="EMBL" id="JAJTTC010000007">
    <property type="protein sequence ID" value="MCF0064403.1"/>
    <property type="molecule type" value="Genomic_DNA"/>
</dbReference>
<evidence type="ECO:0000313" key="2">
    <source>
        <dbReference type="Proteomes" id="UP001139000"/>
    </source>
</evidence>
<organism evidence="1 2">
    <name type="scientific">Dyadobacter chenwenxiniae</name>
    <dbReference type="NCBI Taxonomy" id="2906456"/>
    <lineage>
        <taxon>Bacteria</taxon>
        <taxon>Pseudomonadati</taxon>
        <taxon>Bacteroidota</taxon>
        <taxon>Cytophagia</taxon>
        <taxon>Cytophagales</taxon>
        <taxon>Spirosomataceae</taxon>
        <taxon>Dyadobacter</taxon>
    </lineage>
</organism>
<evidence type="ECO:0000313" key="1">
    <source>
        <dbReference type="EMBL" id="MCF0064403.1"/>
    </source>
</evidence>
<sequence>MTEKRNGKMQAKEAVSPEIFQGGDFGELLNNHVEKKIDQHEKELLSAVGADYGEALTLARNNDLDKAEWYMNKAHQEQENFSQTSLVYQLLDLHGLPVKAYFHYKKKEYKLAEQYLRDSTSKSADLVKEGFYMVECHRIQQLHNLARMYFKRNELEHGGQMISEALLYMTQEMIPTVDSNWHVDSLRQCPMSLRCGMILQLALETAGELLPPTLRQQELYKSAFGNWSEPLPGLTDCEPLNQWIKLKNLYLLEHSDEAFVESAIDFALTAPAQFDILKLVLIVNMTDTLRKTSNYDPAVYKDLSAFGQKLKVSRRYKLACFTYMQP</sequence>
<gene>
    <name evidence="1" type="ORF">LXM26_23005</name>
</gene>
<dbReference type="Proteomes" id="UP001139000">
    <property type="component" value="Unassembled WGS sequence"/>
</dbReference>
<name>A0A9X1PNZ7_9BACT</name>
<dbReference type="RefSeq" id="WP_234657338.1">
    <property type="nucleotide sequence ID" value="NZ_CP094997.1"/>
</dbReference>
<dbReference type="AlphaFoldDB" id="A0A9X1PNZ7"/>
<keyword evidence="2" id="KW-1185">Reference proteome</keyword>
<protein>
    <submittedName>
        <fullName evidence="1">Uncharacterized protein</fullName>
    </submittedName>
</protein>
<comment type="caution">
    <text evidence="1">The sequence shown here is derived from an EMBL/GenBank/DDBJ whole genome shotgun (WGS) entry which is preliminary data.</text>
</comment>